<accession>A0A6J5TL35</accession>
<proteinExistence type="predicted"/>
<dbReference type="EMBL" id="CAEKKB010000001">
    <property type="protein sequence ID" value="CAB4294006.1"/>
    <property type="molecule type" value="Genomic_DNA"/>
</dbReference>
<gene>
    <name evidence="1" type="ORF">CURHAP_LOCUS3412</name>
    <name evidence="2" type="ORF">ORAREDHAP_LOCUS3613</name>
</gene>
<sequence length="117" mass="13443">MKRASGRGTTFYWVEKSLSRDLSSKLGMKDKWRYGMIVCEEAVIKSMPTSPPNTVDRLVWLAMKSGSYIVKLGYHATIYSSQHHHYDEANNFHVVCDVIWKIIWGARPFLKLKTSCG</sequence>
<dbReference type="Proteomes" id="UP000507245">
    <property type="component" value="Unassembled WGS sequence"/>
</dbReference>
<reference evidence="1 3" key="2">
    <citation type="submission" date="2020-05" db="EMBL/GenBank/DDBJ databases">
        <authorList>
            <person name="Campoy J."/>
            <person name="Schneeberger K."/>
            <person name="Spophaly S."/>
        </authorList>
    </citation>
    <scope>NUCLEOTIDE SEQUENCE [LARGE SCALE GENOMIC DNA]</scope>
    <source>
        <strain evidence="1">PruArmRojPasFocal</strain>
    </source>
</reference>
<keyword evidence="4" id="KW-1185">Reference proteome</keyword>
<dbReference type="AlphaFoldDB" id="A0A6J5TL35"/>
<protein>
    <submittedName>
        <fullName evidence="1">Uncharacterized protein</fullName>
    </submittedName>
</protein>
<name>A0A6J5TL35_PRUAR</name>
<organism evidence="1 3">
    <name type="scientific">Prunus armeniaca</name>
    <name type="common">Apricot</name>
    <name type="synonym">Armeniaca vulgaris</name>
    <dbReference type="NCBI Taxonomy" id="36596"/>
    <lineage>
        <taxon>Eukaryota</taxon>
        <taxon>Viridiplantae</taxon>
        <taxon>Streptophyta</taxon>
        <taxon>Embryophyta</taxon>
        <taxon>Tracheophyta</taxon>
        <taxon>Spermatophyta</taxon>
        <taxon>Magnoliopsida</taxon>
        <taxon>eudicotyledons</taxon>
        <taxon>Gunneridae</taxon>
        <taxon>Pentapetalae</taxon>
        <taxon>rosids</taxon>
        <taxon>fabids</taxon>
        <taxon>Rosales</taxon>
        <taxon>Rosaceae</taxon>
        <taxon>Amygdaloideae</taxon>
        <taxon>Amygdaleae</taxon>
        <taxon>Prunus</taxon>
    </lineage>
</organism>
<evidence type="ECO:0000313" key="3">
    <source>
        <dbReference type="Proteomes" id="UP000507222"/>
    </source>
</evidence>
<dbReference type="Proteomes" id="UP000507222">
    <property type="component" value="Unassembled WGS sequence"/>
</dbReference>
<dbReference type="EMBL" id="CAEKDK010000001">
    <property type="protein sequence ID" value="CAB4263288.1"/>
    <property type="molecule type" value="Genomic_DNA"/>
</dbReference>
<evidence type="ECO:0000313" key="2">
    <source>
        <dbReference type="EMBL" id="CAB4294006.1"/>
    </source>
</evidence>
<evidence type="ECO:0000313" key="4">
    <source>
        <dbReference type="Proteomes" id="UP000507245"/>
    </source>
</evidence>
<reference evidence="4" key="1">
    <citation type="journal article" date="2020" name="Genome Biol.">
        <title>Gamete binning: chromosome-level and haplotype-resolved genome assembly enabled by high-throughput single-cell sequencing of gamete genomes.</title>
        <authorList>
            <person name="Campoy J.A."/>
            <person name="Sun H."/>
            <person name="Goel M."/>
            <person name="Jiao W.-B."/>
            <person name="Folz-Donahue K."/>
            <person name="Wang N."/>
            <person name="Rubio M."/>
            <person name="Liu C."/>
            <person name="Kukat C."/>
            <person name="Ruiz D."/>
            <person name="Huettel B."/>
            <person name="Schneeberger K."/>
        </authorList>
    </citation>
    <scope>NUCLEOTIDE SEQUENCE [LARGE SCALE GENOMIC DNA]</scope>
    <source>
        <strain evidence="4">cv. Rojo Pasion</strain>
    </source>
</reference>
<evidence type="ECO:0000313" key="1">
    <source>
        <dbReference type="EMBL" id="CAB4263288.1"/>
    </source>
</evidence>